<evidence type="ECO:0000313" key="2">
    <source>
        <dbReference type="Proteomes" id="UP000448292"/>
    </source>
</evidence>
<dbReference type="AlphaFoldDB" id="A0A7M3MDS2"/>
<accession>A0A7M3MDS2</accession>
<reference evidence="1 2" key="1">
    <citation type="submission" date="2018-06" db="EMBL/GenBank/DDBJ databases">
        <title>Complete genome of Desulfovibrio indonesiensis P37SLT.</title>
        <authorList>
            <person name="Crispim J.S."/>
            <person name="Vidigal P.M.P."/>
            <person name="Silva L.C.F."/>
            <person name="Laguardia C.N."/>
            <person name="Araujo L.C."/>
            <person name="Dias R.S."/>
            <person name="Sousa M.P."/>
            <person name="Paula S.O."/>
            <person name="Silva C."/>
        </authorList>
    </citation>
    <scope>NUCLEOTIDE SEQUENCE [LARGE SCALE GENOMIC DNA]</scope>
    <source>
        <strain evidence="1 2">P37SLT</strain>
    </source>
</reference>
<evidence type="ECO:0000313" key="1">
    <source>
        <dbReference type="EMBL" id="TVM16867.1"/>
    </source>
</evidence>
<dbReference type="EMBL" id="QMIE01000009">
    <property type="protein sequence ID" value="TVM16867.1"/>
    <property type="molecule type" value="Genomic_DNA"/>
</dbReference>
<protein>
    <submittedName>
        <fullName evidence="1">Uncharacterized protein</fullName>
    </submittedName>
</protein>
<proteinExistence type="predicted"/>
<dbReference type="Proteomes" id="UP000448292">
    <property type="component" value="Unassembled WGS sequence"/>
</dbReference>
<gene>
    <name evidence="1" type="ORF">DPQ33_10655</name>
</gene>
<keyword evidence="2" id="KW-1185">Reference proteome</keyword>
<organism evidence="1 2">
    <name type="scientific">Oceanidesulfovibrio indonesiensis</name>
    <dbReference type="NCBI Taxonomy" id="54767"/>
    <lineage>
        <taxon>Bacteria</taxon>
        <taxon>Pseudomonadati</taxon>
        <taxon>Thermodesulfobacteriota</taxon>
        <taxon>Desulfovibrionia</taxon>
        <taxon>Desulfovibrionales</taxon>
        <taxon>Desulfovibrionaceae</taxon>
        <taxon>Oceanidesulfovibrio</taxon>
    </lineage>
</organism>
<comment type="caution">
    <text evidence="1">The sequence shown here is derived from an EMBL/GenBank/DDBJ whole genome shotgun (WGS) entry which is preliminary data.</text>
</comment>
<name>A0A7M3MDS2_9BACT</name>
<sequence>MERGIGAKKFREAKVQIISSLSQMPQRGPLLSREYDSEAESSVACVAFPEQTVLFQLLMAKKEGDIFKHPRECNVI</sequence>